<evidence type="ECO:0000256" key="5">
    <source>
        <dbReference type="ARBA" id="ARBA00022833"/>
    </source>
</evidence>
<dbReference type="GO" id="GO:0005634">
    <property type="term" value="C:nucleus"/>
    <property type="evidence" value="ECO:0007669"/>
    <property type="project" value="UniProtKB-SubCell"/>
</dbReference>
<accession>A0A0V0R6P3</accession>
<dbReference type="PANTHER" id="PTHR45888">
    <property type="entry name" value="HL01030P-RELATED"/>
    <property type="match status" value="1"/>
</dbReference>
<evidence type="ECO:0000256" key="4">
    <source>
        <dbReference type="ARBA" id="ARBA00022771"/>
    </source>
</evidence>
<keyword evidence="14" id="KW-1185">Reference proteome</keyword>
<feature type="coiled-coil region" evidence="10">
    <location>
        <begin position="92"/>
        <end position="121"/>
    </location>
</feature>
<dbReference type="Proteomes" id="UP000054937">
    <property type="component" value="Unassembled WGS sequence"/>
</dbReference>
<evidence type="ECO:0000256" key="1">
    <source>
        <dbReference type="ARBA" id="ARBA00004123"/>
    </source>
</evidence>
<feature type="domain" description="PHD-type" evidence="12">
    <location>
        <begin position="361"/>
        <end position="418"/>
    </location>
</feature>
<comment type="subcellular location">
    <subcellularLocation>
        <location evidence="1">Nucleus</location>
    </subcellularLocation>
</comment>
<evidence type="ECO:0000256" key="9">
    <source>
        <dbReference type="PROSITE-ProRule" id="PRU00146"/>
    </source>
</evidence>
<keyword evidence="10" id="KW-0175">Coiled coil</keyword>
<evidence type="ECO:0000313" key="13">
    <source>
        <dbReference type="EMBL" id="KRX09893.1"/>
    </source>
</evidence>
<dbReference type="Pfam" id="PF00628">
    <property type="entry name" value="PHD"/>
    <property type="match status" value="2"/>
</dbReference>
<proteinExistence type="predicted"/>
<evidence type="ECO:0000256" key="2">
    <source>
        <dbReference type="ARBA" id="ARBA00022723"/>
    </source>
</evidence>
<feature type="compositionally biased region" description="Acidic residues" evidence="11">
    <location>
        <begin position="516"/>
        <end position="527"/>
    </location>
</feature>
<keyword evidence="4 9" id="KW-0863">Zinc-finger</keyword>
<protein>
    <submittedName>
        <fullName evidence="13">Zinc finger, FYVE/PHD-type</fullName>
    </submittedName>
</protein>
<organism evidence="13 14">
    <name type="scientific">Pseudocohnilembus persalinus</name>
    <name type="common">Ciliate</name>
    <dbReference type="NCBI Taxonomy" id="266149"/>
    <lineage>
        <taxon>Eukaryota</taxon>
        <taxon>Sar</taxon>
        <taxon>Alveolata</taxon>
        <taxon>Ciliophora</taxon>
        <taxon>Intramacronucleata</taxon>
        <taxon>Oligohymenophorea</taxon>
        <taxon>Scuticociliatia</taxon>
        <taxon>Philasterida</taxon>
        <taxon>Pseudocohnilembidae</taxon>
        <taxon>Pseudocohnilembus</taxon>
    </lineage>
</organism>
<dbReference type="OrthoDB" id="312399at2759"/>
<dbReference type="EMBL" id="LDAU01000042">
    <property type="protein sequence ID" value="KRX09893.1"/>
    <property type="molecule type" value="Genomic_DNA"/>
</dbReference>
<evidence type="ECO:0000259" key="12">
    <source>
        <dbReference type="PROSITE" id="PS50016"/>
    </source>
</evidence>
<sequence length="533" mass="63568">MFNNFLNSFNQRPFEQHKTQHEKYMVLHLLGKHDKSREHHHSLATYLKDYYSGIQDEDYQLAFKNIQTFKERIQNIQTKSDLMSLVPKFQHLENLRQQQLKKEEEEKRKEEEARIQALQGLEQGFCFLCEKQYSIAFYDVFEKRRQYTLCHECCQQCRPNVIARKNLEDQLLHKRGKIPVHLKELKEKLKQKRALKLQQLEKPLNEEELDIISDSDPEEKHCISQNCPLESNKEVIKCKSCERAWHSQCLDPPLNYKLVGRFDYFCTECKLCVLCWRSINEDKLLMCDCCDRAFHMECIQPPIIEVPEGKWFCQDCVKCASCKNVLLTNQNFNTKIQEKYADQTVDSKIICDRCWEFYKKKEYCPVCYKVIDEGQGQNYVCCDNCNLWIHFTCEKLSEKQIKEVQQIKNYTCKNCKKIQEKETAIKTLNEKLENSPTGNLTLFYPTNQQDQTQTQQQQQLQQKQQQNLKNSTNSKRNRDNSLEEEEEEEEEQSSVAVQKKVKVQKNQPKNKKYYSDDEEESDDDRDKDEDFKI</sequence>
<feature type="compositionally biased region" description="Low complexity" evidence="11">
    <location>
        <begin position="449"/>
        <end position="474"/>
    </location>
</feature>
<dbReference type="SUPFAM" id="SSF57903">
    <property type="entry name" value="FYVE/PHD zinc finger"/>
    <property type="match status" value="3"/>
</dbReference>
<gene>
    <name evidence="13" type="ORF">PPERSA_05285</name>
</gene>
<dbReference type="InterPro" id="IPR019787">
    <property type="entry name" value="Znf_PHD-finger"/>
</dbReference>
<dbReference type="OMA" id="LLMCDCC"/>
<dbReference type="InterPro" id="IPR013083">
    <property type="entry name" value="Znf_RING/FYVE/PHD"/>
</dbReference>
<keyword evidence="8" id="KW-0539">Nucleus</keyword>
<feature type="compositionally biased region" description="Basic residues" evidence="11">
    <location>
        <begin position="499"/>
        <end position="512"/>
    </location>
</feature>
<reference evidence="13 14" key="1">
    <citation type="journal article" date="2015" name="Sci. Rep.">
        <title>Genome of the facultative scuticociliatosis pathogen Pseudocohnilembus persalinus provides insight into its virulence through horizontal gene transfer.</title>
        <authorList>
            <person name="Xiong J."/>
            <person name="Wang G."/>
            <person name="Cheng J."/>
            <person name="Tian M."/>
            <person name="Pan X."/>
            <person name="Warren A."/>
            <person name="Jiang C."/>
            <person name="Yuan D."/>
            <person name="Miao W."/>
        </authorList>
    </citation>
    <scope>NUCLEOTIDE SEQUENCE [LARGE SCALE GENOMIC DNA]</scope>
    <source>
        <strain evidence="13">36N120E</strain>
    </source>
</reference>
<evidence type="ECO:0000256" key="3">
    <source>
        <dbReference type="ARBA" id="ARBA00022737"/>
    </source>
</evidence>
<evidence type="ECO:0000256" key="8">
    <source>
        <dbReference type="ARBA" id="ARBA00023242"/>
    </source>
</evidence>
<keyword evidence="7" id="KW-0804">Transcription</keyword>
<comment type="caution">
    <text evidence="13">The sequence shown here is derived from an EMBL/GenBank/DDBJ whole genome shotgun (WGS) entry which is preliminary data.</text>
</comment>
<keyword evidence="2" id="KW-0479">Metal-binding</keyword>
<keyword evidence="5" id="KW-0862">Zinc</keyword>
<dbReference type="PANTHER" id="PTHR45888:SF4">
    <property type="entry name" value="PHD FINGER PROTEIN 10"/>
    <property type="match status" value="1"/>
</dbReference>
<evidence type="ECO:0000313" key="14">
    <source>
        <dbReference type="Proteomes" id="UP000054937"/>
    </source>
</evidence>
<feature type="region of interest" description="Disordered" evidence="11">
    <location>
        <begin position="449"/>
        <end position="533"/>
    </location>
</feature>
<evidence type="ECO:0000256" key="7">
    <source>
        <dbReference type="ARBA" id="ARBA00023163"/>
    </source>
</evidence>
<keyword evidence="3" id="KW-0677">Repeat</keyword>
<dbReference type="SMART" id="SM00249">
    <property type="entry name" value="PHD"/>
    <property type="match status" value="3"/>
</dbReference>
<evidence type="ECO:0000256" key="11">
    <source>
        <dbReference type="SAM" id="MobiDB-lite"/>
    </source>
</evidence>
<dbReference type="PROSITE" id="PS50016">
    <property type="entry name" value="ZF_PHD_2"/>
    <property type="match status" value="2"/>
</dbReference>
<keyword evidence="6" id="KW-0805">Transcription regulation</keyword>
<dbReference type="Gene3D" id="3.30.40.10">
    <property type="entry name" value="Zinc/RING finger domain, C3HC4 (zinc finger)"/>
    <property type="match status" value="3"/>
</dbReference>
<evidence type="ECO:0000256" key="10">
    <source>
        <dbReference type="SAM" id="Coils"/>
    </source>
</evidence>
<dbReference type="InParanoid" id="A0A0V0R6P3"/>
<dbReference type="AlphaFoldDB" id="A0A0V0R6P3"/>
<evidence type="ECO:0000256" key="6">
    <source>
        <dbReference type="ARBA" id="ARBA00023015"/>
    </source>
</evidence>
<name>A0A0V0R6P3_PSEPJ</name>
<dbReference type="GO" id="GO:0008270">
    <property type="term" value="F:zinc ion binding"/>
    <property type="evidence" value="ECO:0007669"/>
    <property type="project" value="UniProtKB-KW"/>
</dbReference>
<dbReference type="InterPro" id="IPR011011">
    <property type="entry name" value="Znf_FYVE_PHD"/>
</dbReference>
<feature type="compositionally biased region" description="Acidic residues" evidence="11">
    <location>
        <begin position="482"/>
        <end position="492"/>
    </location>
</feature>
<dbReference type="InterPro" id="IPR001965">
    <property type="entry name" value="Znf_PHD"/>
</dbReference>
<feature type="domain" description="PHD-type" evidence="12">
    <location>
        <begin position="269"/>
        <end position="319"/>
    </location>
</feature>